<accession>A0ACB9KPI4</accession>
<dbReference type="Proteomes" id="UP000828941">
    <property type="component" value="Chromosome 13"/>
</dbReference>
<evidence type="ECO:0000313" key="2">
    <source>
        <dbReference type="Proteomes" id="UP000828941"/>
    </source>
</evidence>
<proteinExistence type="predicted"/>
<comment type="caution">
    <text evidence="1">The sequence shown here is derived from an EMBL/GenBank/DDBJ whole genome shotgun (WGS) entry which is preliminary data.</text>
</comment>
<name>A0ACB9KPI4_BAUVA</name>
<protein>
    <submittedName>
        <fullName evidence="1">Uncharacterized protein</fullName>
    </submittedName>
</protein>
<organism evidence="1 2">
    <name type="scientific">Bauhinia variegata</name>
    <name type="common">Purple orchid tree</name>
    <name type="synonym">Phanera variegata</name>
    <dbReference type="NCBI Taxonomy" id="167791"/>
    <lineage>
        <taxon>Eukaryota</taxon>
        <taxon>Viridiplantae</taxon>
        <taxon>Streptophyta</taxon>
        <taxon>Embryophyta</taxon>
        <taxon>Tracheophyta</taxon>
        <taxon>Spermatophyta</taxon>
        <taxon>Magnoliopsida</taxon>
        <taxon>eudicotyledons</taxon>
        <taxon>Gunneridae</taxon>
        <taxon>Pentapetalae</taxon>
        <taxon>rosids</taxon>
        <taxon>fabids</taxon>
        <taxon>Fabales</taxon>
        <taxon>Fabaceae</taxon>
        <taxon>Cercidoideae</taxon>
        <taxon>Cercideae</taxon>
        <taxon>Bauhiniinae</taxon>
        <taxon>Bauhinia</taxon>
    </lineage>
</organism>
<sequence>MYYCVPWAQSKKRKKNCKQNKAKKEEKEHKESNQTSKLLPLKILQKGVEIAEVDLSTLRMNFMDLCSATNHFNVNNAIGVGMSGIMYKANLPNGWSLAVKRLYNSEFFQRQFNLEKSILVRPHRNIVPLLGFCVEKEERILVYQFMPNGKLSDWLGEAVGLEWPVRARIALGLVRSLSWLHHGLSFVHLSVSSECILLDQNFEPKLSNFGEAKFMNQNTNDEQGFMKKDVYDFGIVLFELITGEIFSQKSDFFNNSESTFATHTTNLLQSPFALSDTIDKCLIGNGFEGEIFSLLTIACDCVQSLPEERPTMPEIYNRMSNLWERHGQSEDSEMPKKSAIASVGTRVDEIVELE</sequence>
<evidence type="ECO:0000313" key="1">
    <source>
        <dbReference type="EMBL" id="KAI4299230.1"/>
    </source>
</evidence>
<dbReference type="EMBL" id="CM039438">
    <property type="protein sequence ID" value="KAI4299230.1"/>
    <property type="molecule type" value="Genomic_DNA"/>
</dbReference>
<reference evidence="1 2" key="1">
    <citation type="journal article" date="2022" name="DNA Res.">
        <title>Chromosomal-level genome assembly of the orchid tree Bauhinia variegata (Leguminosae; Cercidoideae) supports the allotetraploid origin hypothesis of Bauhinia.</title>
        <authorList>
            <person name="Zhong Y."/>
            <person name="Chen Y."/>
            <person name="Zheng D."/>
            <person name="Pang J."/>
            <person name="Liu Y."/>
            <person name="Luo S."/>
            <person name="Meng S."/>
            <person name="Qian L."/>
            <person name="Wei D."/>
            <person name="Dai S."/>
            <person name="Zhou R."/>
        </authorList>
    </citation>
    <scope>NUCLEOTIDE SEQUENCE [LARGE SCALE GENOMIC DNA]</scope>
    <source>
        <strain evidence="1">BV-YZ2020</strain>
    </source>
</reference>
<keyword evidence="2" id="KW-1185">Reference proteome</keyword>
<gene>
    <name evidence="1" type="ORF">L6164_032710</name>
</gene>